<evidence type="ECO:0000256" key="4">
    <source>
        <dbReference type="ARBA" id="ARBA00023136"/>
    </source>
</evidence>
<keyword evidence="8" id="KW-1185">Reference proteome</keyword>
<dbReference type="GO" id="GO:0016874">
    <property type="term" value="F:ligase activity"/>
    <property type="evidence" value="ECO:0007669"/>
    <property type="project" value="UniProtKB-KW"/>
</dbReference>
<evidence type="ECO:0000259" key="6">
    <source>
        <dbReference type="Pfam" id="PF04932"/>
    </source>
</evidence>
<feature type="transmembrane region" description="Helical" evidence="5">
    <location>
        <begin position="6"/>
        <end position="36"/>
    </location>
</feature>
<name>A0ABT7WAH8_9FLAO</name>
<reference evidence="7" key="1">
    <citation type="submission" date="2023-06" db="EMBL/GenBank/DDBJ databases">
        <title>Robiginitalea aurantiacus sp. nov. and Algoriphagus sediminis sp. nov., isolated from coastal sediment.</title>
        <authorList>
            <person name="Zhou Z.Y."/>
            <person name="An J."/>
            <person name="Jia Y.W."/>
            <person name="Du Z.J."/>
        </authorList>
    </citation>
    <scope>NUCLEOTIDE SEQUENCE</scope>
    <source>
        <strain evidence="7">M39</strain>
    </source>
</reference>
<keyword evidence="2 5" id="KW-0812">Transmembrane</keyword>
<feature type="transmembrane region" description="Helical" evidence="5">
    <location>
        <begin position="48"/>
        <end position="70"/>
    </location>
</feature>
<evidence type="ECO:0000256" key="3">
    <source>
        <dbReference type="ARBA" id="ARBA00022989"/>
    </source>
</evidence>
<evidence type="ECO:0000313" key="8">
    <source>
        <dbReference type="Proteomes" id="UP001174839"/>
    </source>
</evidence>
<keyword evidence="7" id="KW-0436">Ligase</keyword>
<proteinExistence type="predicted"/>
<feature type="transmembrane region" description="Helical" evidence="5">
    <location>
        <begin position="332"/>
        <end position="357"/>
    </location>
</feature>
<comment type="caution">
    <text evidence="7">The sequence shown here is derived from an EMBL/GenBank/DDBJ whole genome shotgun (WGS) entry which is preliminary data.</text>
</comment>
<dbReference type="InterPro" id="IPR007016">
    <property type="entry name" value="O-antigen_ligase-rel_domated"/>
</dbReference>
<dbReference type="Pfam" id="PF04932">
    <property type="entry name" value="Wzy_C"/>
    <property type="match status" value="1"/>
</dbReference>
<sequence>MNALKLWLLYLVIFTLPMYMKVNNVLLGAFVLVGFLDNLLNRRYKKGNALFLRGLPIIGFFFLALFGAFREFSFEGFSYLEKYWSFLLLPLVMLPDPETFRRHQKDIFLSLVWGCITTLVICYSNVIYDMVVSNEPASYFFRWRHLGHQFTEIADTHPTYLSLFILTSICFLAQEETVSYTFKSIVLPFLIVSLFQLASRAALVILVLLLIFILFQRVRKNKWQIAGVLFGIVFGGLLVFYYGSDYLTTRLFSAGKAFNDRRVEHWEVSYDIFKANPVTGVGYQMVGPLRKEGYIKHGFEIAASEEYNAHNQFLEFLSTQGVIGGFVYGVSLAYLFFLAVVRKDLLFSFVFFAFIMANLTESMMVRIKGIEYFAILGTLFLCSVTSSNQVDEDIHNP</sequence>
<feature type="transmembrane region" description="Helical" evidence="5">
    <location>
        <begin position="185"/>
        <end position="213"/>
    </location>
</feature>
<keyword evidence="3 5" id="KW-1133">Transmembrane helix</keyword>
<dbReference type="PANTHER" id="PTHR37422:SF13">
    <property type="entry name" value="LIPOPOLYSACCHARIDE BIOSYNTHESIS PROTEIN PA4999-RELATED"/>
    <property type="match status" value="1"/>
</dbReference>
<feature type="transmembrane region" description="Helical" evidence="5">
    <location>
        <begin position="225"/>
        <end position="243"/>
    </location>
</feature>
<dbReference type="Proteomes" id="UP001174839">
    <property type="component" value="Unassembled WGS sequence"/>
</dbReference>
<organism evidence="7 8">
    <name type="scientific">Robiginitalea aurantiaca</name>
    <dbReference type="NCBI Taxonomy" id="3056915"/>
    <lineage>
        <taxon>Bacteria</taxon>
        <taxon>Pseudomonadati</taxon>
        <taxon>Bacteroidota</taxon>
        <taxon>Flavobacteriia</taxon>
        <taxon>Flavobacteriales</taxon>
        <taxon>Flavobacteriaceae</taxon>
        <taxon>Robiginitalea</taxon>
    </lineage>
</organism>
<evidence type="ECO:0000313" key="7">
    <source>
        <dbReference type="EMBL" id="MDM9629903.1"/>
    </source>
</evidence>
<dbReference type="RefSeq" id="WP_289723271.1">
    <property type="nucleotide sequence ID" value="NZ_JAUDUY010000001.1"/>
</dbReference>
<evidence type="ECO:0000256" key="1">
    <source>
        <dbReference type="ARBA" id="ARBA00004141"/>
    </source>
</evidence>
<evidence type="ECO:0000256" key="5">
    <source>
        <dbReference type="SAM" id="Phobius"/>
    </source>
</evidence>
<keyword evidence="4 5" id="KW-0472">Membrane</keyword>
<accession>A0ABT7WAH8</accession>
<feature type="transmembrane region" description="Helical" evidence="5">
    <location>
        <begin position="107"/>
        <end position="128"/>
    </location>
</feature>
<comment type="subcellular location">
    <subcellularLocation>
        <location evidence="1">Membrane</location>
        <topology evidence="1">Multi-pass membrane protein</topology>
    </subcellularLocation>
</comment>
<gene>
    <name evidence="7" type="ORF">QU605_00360</name>
</gene>
<feature type="domain" description="O-antigen ligase-related" evidence="6">
    <location>
        <begin position="189"/>
        <end position="328"/>
    </location>
</feature>
<dbReference type="EMBL" id="JAUDUY010000001">
    <property type="protein sequence ID" value="MDM9629903.1"/>
    <property type="molecule type" value="Genomic_DNA"/>
</dbReference>
<dbReference type="PANTHER" id="PTHR37422">
    <property type="entry name" value="TEICHURONIC ACID BIOSYNTHESIS PROTEIN TUAE"/>
    <property type="match status" value="1"/>
</dbReference>
<evidence type="ECO:0000256" key="2">
    <source>
        <dbReference type="ARBA" id="ARBA00022692"/>
    </source>
</evidence>
<dbReference type="InterPro" id="IPR051533">
    <property type="entry name" value="WaaL-like"/>
</dbReference>
<protein>
    <submittedName>
        <fullName evidence="7">O-antigen ligase family protein</fullName>
    </submittedName>
</protein>